<dbReference type="AlphaFoldDB" id="A0A6L9MC57"/>
<name>A0A6L9MC57_9HYPH</name>
<dbReference type="InterPro" id="IPR015943">
    <property type="entry name" value="WD40/YVTN_repeat-like_dom_sf"/>
</dbReference>
<dbReference type="Proteomes" id="UP000476332">
    <property type="component" value="Unassembled WGS sequence"/>
</dbReference>
<dbReference type="SUPFAM" id="SSF50978">
    <property type="entry name" value="WD40 repeat-like"/>
    <property type="match status" value="1"/>
</dbReference>
<evidence type="ECO:0000313" key="4">
    <source>
        <dbReference type="Proteomes" id="UP000476332"/>
    </source>
</evidence>
<dbReference type="InterPro" id="IPR001680">
    <property type="entry name" value="WD40_rpt"/>
</dbReference>
<keyword evidence="4" id="KW-1185">Reference proteome</keyword>
<proteinExistence type="predicted"/>
<gene>
    <name evidence="3" type="ORF">GTW51_01675</name>
</gene>
<organism evidence="3 4">
    <name type="scientific">Aurantimonas aggregata</name>
    <dbReference type="NCBI Taxonomy" id="2047720"/>
    <lineage>
        <taxon>Bacteria</taxon>
        <taxon>Pseudomonadati</taxon>
        <taxon>Pseudomonadota</taxon>
        <taxon>Alphaproteobacteria</taxon>
        <taxon>Hyphomicrobiales</taxon>
        <taxon>Aurantimonadaceae</taxon>
        <taxon>Aurantimonas</taxon>
    </lineage>
</organism>
<accession>A0A6L9MC57</accession>
<dbReference type="RefSeq" id="WP_163042138.1">
    <property type="nucleotide sequence ID" value="NZ_JAAAMJ010000001.1"/>
</dbReference>
<dbReference type="Gene3D" id="2.130.10.10">
    <property type="entry name" value="YVTN repeat-like/Quinoprotein amine dehydrogenase"/>
    <property type="match status" value="2"/>
</dbReference>
<evidence type="ECO:0000256" key="1">
    <source>
        <dbReference type="ARBA" id="ARBA00022574"/>
    </source>
</evidence>
<comment type="caution">
    <text evidence="3">The sequence shown here is derived from an EMBL/GenBank/DDBJ whole genome shotgun (WGS) entry which is preliminary data.</text>
</comment>
<dbReference type="SMART" id="SM00320">
    <property type="entry name" value="WD40"/>
    <property type="match status" value="6"/>
</dbReference>
<dbReference type="Pfam" id="PF00400">
    <property type="entry name" value="WD40"/>
    <property type="match status" value="1"/>
</dbReference>
<dbReference type="PANTHER" id="PTHR44019">
    <property type="entry name" value="WD REPEAT-CONTAINING PROTEIN 55"/>
    <property type="match status" value="1"/>
</dbReference>
<protein>
    <submittedName>
        <fullName evidence="3">WD40 repeat domain-containing protein</fullName>
    </submittedName>
</protein>
<dbReference type="EMBL" id="JAAAMJ010000001">
    <property type="protein sequence ID" value="NDV85405.1"/>
    <property type="molecule type" value="Genomic_DNA"/>
</dbReference>
<keyword evidence="1" id="KW-0853">WD repeat</keyword>
<evidence type="ECO:0000313" key="3">
    <source>
        <dbReference type="EMBL" id="NDV85405.1"/>
    </source>
</evidence>
<sequence length="349" mass="35820">MPRLMQAARPAPMGEAPLAQHIGQEVATGAHVSAVRFISGAMAAALGDGTVRFWEPGVPEPESIVAHSGPILAVATHAEAGTILTGGDDGLVCRVGLSGAHPVAETGGKWVDAVAAAPWGGIAFSSGKAVTAIRSDGTRREIATNSTVQGLAFAPKGRSLAIAHYGGVTLADMQAKPSANRLLAWMGSHIAVSFSPNGRYVVSAMNENVLHGWRIEDGADMRMSGYPSKPRSLSWSPGGAWLATSGADCAVLWPFRGKQGPMGKQATPIAFAQALVTAVSCHPVSDAVAVGYADGAVVFARRGDDAVIPVRAADGDRITDLGFDAGGHLFGYGTEGGRLGLLDLRGIGR</sequence>
<evidence type="ECO:0000256" key="2">
    <source>
        <dbReference type="ARBA" id="ARBA00022737"/>
    </source>
</evidence>
<dbReference type="InterPro" id="IPR050505">
    <property type="entry name" value="WDR55/POC1"/>
</dbReference>
<reference evidence="3 4" key="1">
    <citation type="submission" date="2020-01" db="EMBL/GenBank/DDBJ databases">
        <title>Genomes of bacteria type strains.</title>
        <authorList>
            <person name="Chen J."/>
            <person name="Zhu S."/>
            <person name="Chen J."/>
        </authorList>
    </citation>
    <scope>NUCLEOTIDE SEQUENCE [LARGE SCALE GENOMIC DNA]</scope>
    <source>
        <strain evidence="3 4">KCTC 52919</strain>
    </source>
</reference>
<dbReference type="InterPro" id="IPR036322">
    <property type="entry name" value="WD40_repeat_dom_sf"/>
</dbReference>
<keyword evidence="2" id="KW-0677">Repeat</keyword>
<dbReference type="PANTHER" id="PTHR44019:SF8">
    <property type="entry name" value="POC1 CENTRIOLAR PROTEIN HOMOLOG"/>
    <property type="match status" value="1"/>
</dbReference>